<reference evidence="3" key="1">
    <citation type="journal article" date="2014" name="PLoS ONE">
        <title>Transcriptome-Based Identification of ABC Transporters in the Western Tarnished Plant Bug Lygus hesperus.</title>
        <authorList>
            <person name="Hull J.J."/>
            <person name="Chaney K."/>
            <person name="Geib S.M."/>
            <person name="Fabrick J.A."/>
            <person name="Brent C.S."/>
            <person name="Walsh D."/>
            <person name="Lavine L.C."/>
        </authorList>
    </citation>
    <scope>NUCLEOTIDE SEQUENCE</scope>
</reference>
<dbReference type="GO" id="GO:0005634">
    <property type="term" value="C:nucleus"/>
    <property type="evidence" value="ECO:0007669"/>
    <property type="project" value="TreeGrafter"/>
</dbReference>
<evidence type="ECO:0000313" key="3">
    <source>
        <dbReference type="EMBL" id="JAG18116.1"/>
    </source>
</evidence>
<dbReference type="SMART" id="SM00670">
    <property type="entry name" value="PINc"/>
    <property type="match status" value="1"/>
</dbReference>
<dbReference type="SUPFAM" id="SSF88723">
    <property type="entry name" value="PIN domain-like"/>
    <property type="match status" value="1"/>
</dbReference>
<feature type="compositionally biased region" description="Basic and acidic residues" evidence="1">
    <location>
        <begin position="1"/>
        <end position="11"/>
    </location>
</feature>
<feature type="compositionally biased region" description="Polar residues" evidence="1">
    <location>
        <begin position="20"/>
        <end position="37"/>
    </location>
</feature>
<organism evidence="3">
    <name type="scientific">Lygus hesperus</name>
    <name type="common">Western plant bug</name>
    <dbReference type="NCBI Taxonomy" id="30085"/>
    <lineage>
        <taxon>Eukaryota</taxon>
        <taxon>Metazoa</taxon>
        <taxon>Ecdysozoa</taxon>
        <taxon>Arthropoda</taxon>
        <taxon>Hexapoda</taxon>
        <taxon>Insecta</taxon>
        <taxon>Pterygota</taxon>
        <taxon>Neoptera</taxon>
        <taxon>Paraneoptera</taxon>
        <taxon>Hemiptera</taxon>
        <taxon>Heteroptera</taxon>
        <taxon>Panheteroptera</taxon>
        <taxon>Cimicomorpha</taxon>
        <taxon>Miridae</taxon>
        <taxon>Mirini</taxon>
        <taxon>Lygus</taxon>
    </lineage>
</organism>
<proteinExistence type="predicted"/>
<feature type="compositionally biased region" description="Basic and acidic residues" evidence="1">
    <location>
        <begin position="158"/>
        <end position="169"/>
    </location>
</feature>
<dbReference type="Pfam" id="PF13638">
    <property type="entry name" value="PIN_4"/>
    <property type="match status" value="1"/>
</dbReference>
<feature type="compositionally biased region" description="Low complexity" evidence="1">
    <location>
        <begin position="258"/>
        <end position="274"/>
    </location>
</feature>
<dbReference type="PANTHER" id="PTHR16161:SF0">
    <property type="entry name" value="TRANSCRIPTIONAL PROTEIN SWT1"/>
    <property type="match status" value="1"/>
</dbReference>
<feature type="compositionally biased region" description="Polar residues" evidence="1">
    <location>
        <begin position="63"/>
        <end position="82"/>
    </location>
</feature>
<sequence length="880" mass="98358">MNTEKAQERLQKLKSHLKSGRSTVSARPDKTSVNSSVVKPRKKERNYLENSSEEKKKRIKELINQTLNKPTSSTKMQTTTRSRIPKQVDVVSVPLSSQNVKNSAQSRLKRVTQQKKAERIASNPTESKLPDQISVTRTKPSPDEKKPSQLPAKYRIPKKLEKPPVEQRYCRPPSPKPDPPAQHDAPPLQYSSSRSQYCPPTTQCRTMSSGFPAPTSRPLQHNACSGQSAQYNASPLQYSTSRTPNTQCSTMPAASLAQTTQPSTQPNTTSDSTQRTVSAKVLRNPPLRANSIVQKAAAPSTAPIIRQPPKISDPPPEVQRNLFRRKAPGADRNSSKASQGGSSENPRPQNLPYQRPQAKPNNPENLGWGGWVAKTCKGVVEAVRESISYSVGRPNVTKQLQTVRTLVEPVEMMDYEISCPTFESDQAPVDQTDLHLVIDTNVVLENLDLIRSLKSRKVKGLTPKIIIPWQVLKELDYLKDRHKFDTSAGARKGVRFLLDEIVRGDGFIGGQPQHVASREIEFVVEVPDDHLIKCCLQLKWAGHNVLMLTNDKNLIIKAVVSEVSAMRCDEFSRIIHDNEGGGNKHLTCFESPPPGNYRGQQLSNVNAAHRVIILLRGFLSAVLKKFWAYKFHNLWKLRTPGEEPWALTTLLEIAYETWNEISGGQSQSHSEVILFLRRFIHKVNYGRLVYQDLDQLGRACHELANSLPSSFASERISFDHSLAFLKCIEESGPPADASFLDCCVSLTVHHFQLFEKKAVHYCYGISQNLGIPFNYPKIPPDYQSNPSLDSLHSHLKVVGDIGRSLVRVSASPINEVTKSSEAAQTIYSALTMYLGELSDHRFVLQDVVEFCNCPTMRKSFTSALQDLETISSFLQSISLR</sequence>
<dbReference type="Gene3D" id="3.40.50.1010">
    <property type="entry name" value="5'-nuclease"/>
    <property type="match status" value="1"/>
</dbReference>
<feature type="region of interest" description="Disordered" evidence="1">
    <location>
        <begin position="1"/>
        <end position="223"/>
    </location>
</feature>
<feature type="compositionally biased region" description="Polar residues" evidence="1">
    <location>
        <begin position="94"/>
        <end position="106"/>
    </location>
</feature>
<evidence type="ECO:0000259" key="2">
    <source>
        <dbReference type="SMART" id="SM00670"/>
    </source>
</evidence>
<dbReference type="InterPro" id="IPR052626">
    <property type="entry name" value="SWT1_Regulator"/>
</dbReference>
<feature type="compositionally biased region" description="Polar residues" evidence="1">
    <location>
        <begin position="335"/>
        <end position="352"/>
    </location>
</feature>
<gene>
    <name evidence="3" type="primary">SWT1_0</name>
    <name evidence="3" type="ORF">CM83_77532</name>
</gene>
<protein>
    <submittedName>
        <fullName evidence="3">Transcriptional protein SWT1</fullName>
    </submittedName>
</protein>
<dbReference type="CDD" id="cd18727">
    <property type="entry name" value="PIN_Swt1-like"/>
    <property type="match status" value="1"/>
</dbReference>
<accession>A0A0A9XER7</accession>
<dbReference type="PANTHER" id="PTHR16161">
    <property type="entry name" value="TRANSCRIPTIONAL PROTEIN SWT1"/>
    <property type="match status" value="1"/>
</dbReference>
<dbReference type="InterPro" id="IPR029060">
    <property type="entry name" value="PIN-like_dom_sf"/>
</dbReference>
<dbReference type="EMBL" id="GBHO01025488">
    <property type="protein sequence ID" value="JAG18116.1"/>
    <property type="molecule type" value="Transcribed_RNA"/>
</dbReference>
<evidence type="ECO:0000256" key="1">
    <source>
        <dbReference type="SAM" id="MobiDB-lite"/>
    </source>
</evidence>
<name>A0A0A9XER7_LYGHE</name>
<reference evidence="3" key="2">
    <citation type="submission" date="2014-07" db="EMBL/GenBank/DDBJ databases">
        <authorList>
            <person name="Hull J."/>
        </authorList>
    </citation>
    <scope>NUCLEOTIDE SEQUENCE</scope>
</reference>
<feature type="compositionally biased region" description="Polar residues" evidence="1">
    <location>
        <begin position="189"/>
        <end position="209"/>
    </location>
</feature>
<feature type="domain" description="PIN" evidence="2">
    <location>
        <begin position="434"/>
        <end position="556"/>
    </location>
</feature>
<feature type="compositionally biased region" description="Polar residues" evidence="1">
    <location>
        <begin position="236"/>
        <end position="252"/>
    </location>
</feature>
<feature type="region of interest" description="Disordered" evidence="1">
    <location>
        <begin position="236"/>
        <end position="366"/>
    </location>
</feature>
<dbReference type="InterPro" id="IPR002716">
    <property type="entry name" value="PIN_dom"/>
</dbReference>
<dbReference type="AlphaFoldDB" id="A0A0A9XER7"/>